<evidence type="ECO:0000313" key="1">
    <source>
        <dbReference type="EMBL" id="BAG03322.1"/>
    </source>
</evidence>
<dbReference type="HOGENOM" id="CLU_119969_0_0_3"/>
<dbReference type="AlphaFoldDB" id="B0JMN7"/>
<name>B0JMN7_MICAN</name>
<evidence type="ECO:0000313" key="2">
    <source>
        <dbReference type="Proteomes" id="UP000001510"/>
    </source>
</evidence>
<dbReference type="RefSeq" id="WP_012266370.1">
    <property type="nucleotide sequence ID" value="NC_010296.1"/>
</dbReference>
<keyword evidence="2" id="KW-1185">Reference proteome</keyword>
<sequence>MKTLSSMPQNLSDAERQASNCGLDIPKLQALLEEIEPPSEKYKMPPSLCDAQKQARNCGLDIPKLQALLAEIELLSEKYKIIFYLAATGLYSADDLAEMFNHSQKNLNADFNKNLGSHLKDYLELDERVGITSLRRVLFKKGYFVDINDDESVRVLPTRYAENSQTELNDDESVRVLPTRYAENSQTEQSFTVRQN</sequence>
<protein>
    <submittedName>
        <fullName evidence="1">Uncharacterized protein</fullName>
    </submittedName>
</protein>
<gene>
    <name evidence="1" type="ordered locus">MAE_35000</name>
</gene>
<dbReference type="eggNOG" id="ENOG502ZK5H">
    <property type="taxonomic scope" value="Bacteria"/>
</dbReference>
<dbReference type="STRING" id="449447.MAE_35000"/>
<dbReference type="PaxDb" id="449447-MAE_35000"/>
<dbReference type="KEGG" id="mar:MAE_35000"/>
<reference evidence="1 2" key="1">
    <citation type="journal article" date="2007" name="DNA Res.">
        <title>Complete genomic structure of the bloom-forming toxic cyanobacterium Microcystis aeruginosa NIES-843.</title>
        <authorList>
            <person name="Kaneko T."/>
            <person name="Nakajima N."/>
            <person name="Okamoto S."/>
            <person name="Suzuki I."/>
            <person name="Tanabe Y."/>
            <person name="Tamaoki M."/>
            <person name="Nakamura Y."/>
            <person name="Kasai F."/>
            <person name="Watanabe A."/>
            <person name="Kawashima K."/>
            <person name="Kishida Y."/>
            <person name="Ono A."/>
            <person name="Shimizu Y."/>
            <person name="Takahashi C."/>
            <person name="Minami C."/>
            <person name="Fujishiro T."/>
            <person name="Kohara M."/>
            <person name="Katoh M."/>
            <person name="Nakazaki N."/>
            <person name="Nakayama S."/>
            <person name="Yamada M."/>
            <person name="Tabata S."/>
            <person name="Watanabe M.M."/>
        </authorList>
    </citation>
    <scope>NUCLEOTIDE SEQUENCE [LARGE SCALE GENOMIC DNA]</scope>
    <source>
        <strain evidence="2">NIES-843 / IAM M-247</strain>
    </source>
</reference>
<organism evidence="1 2">
    <name type="scientific">Microcystis aeruginosa (strain NIES-843 / IAM M-2473)</name>
    <dbReference type="NCBI Taxonomy" id="449447"/>
    <lineage>
        <taxon>Bacteria</taxon>
        <taxon>Bacillati</taxon>
        <taxon>Cyanobacteriota</taxon>
        <taxon>Cyanophyceae</taxon>
        <taxon>Oscillatoriophycideae</taxon>
        <taxon>Chroococcales</taxon>
        <taxon>Microcystaceae</taxon>
        <taxon>Microcystis</taxon>
    </lineage>
</organism>
<accession>B0JMN7</accession>
<proteinExistence type="predicted"/>
<dbReference type="Proteomes" id="UP000001510">
    <property type="component" value="Chromosome"/>
</dbReference>
<dbReference type="EMBL" id="AP009552">
    <property type="protein sequence ID" value="BAG03322.1"/>
    <property type="molecule type" value="Genomic_DNA"/>
</dbReference>
<dbReference type="EnsemblBacteria" id="BAG03322">
    <property type="protein sequence ID" value="BAG03322"/>
    <property type="gene ID" value="MAE_35000"/>
</dbReference>